<evidence type="ECO:0000256" key="4">
    <source>
        <dbReference type="ARBA" id="ARBA00022840"/>
    </source>
</evidence>
<dbReference type="GO" id="GO:0005524">
    <property type="term" value="F:ATP binding"/>
    <property type="evidence" value="ECO:0007669"/>
    <property type="project" value="UniProtKB-KW"/>
</dbReference>
<proteinExistence type="predicted"/>
<keyword evidence="3" id="KW-0418">Kinase</keyword>
<dbReference type="GO" id="GO:0004674">
    <property type="term" value="F:protein serine/threonine kinase activity"/>
    <property type="evidence" value="ECO:0007669"/>
    <property type="project" value="TreeGrafter"/>
</dbReference>
<keyword evidence="2" id="KW-0547">Nucleotide-binding</keyword>
<evidence type="ECO:0000256" key="2">
    <source>
        <dbReference type="ARBA" id="ARBA00022741"/>
    </source>
</evidence>
<accession>A0A397J553</accession>
<evidence type="ECO:0000313" key="7">
    <source>
        <dbReference type="Proteomes" id="UP000266861"/>
    </source>
</evidence>
<keyword evidence="4" id="KW-0067">ATP-binding</keyword>
<dbReference type="AlphaFoldDB" id="A0A397J553"/>
<dbReference type="InterPro" id="IPR000719">
    <property type="entry name" value="Prot_kinase_dom"/>
</dbReference>
<dbReference type="PROSITE" id="PS50011">
    <property type="entry name" value="PROTEIN_KINASE_DOM"/>
    <property type="match status" value="1"/>
</dbReference>
<dbReference type="PANTHER" id="PTHR44329:SF288">
    <property type="entry name" value="MITOGEN-ACTIVATED PROTEIN KINASE KINASE KINASE 20"/>
    <property type="match status" value="1"/>
</dbReference>
<reference evidence="6 7" key="1">
    <citation type="submission" date="2018-08" db="EMBL/GenBank/DDBJ databases">
        <title>Genome and evolution of the arbuscular mycorrhizal fungus Diversispora epigaea (formerly Glomus versiforme) and its bacterial endosymbionts.</title>
        <authorList>
            <person name="Sun X."/>
            <person name="Fei Z."/>
            <person name="Harrison M."/>
        </authorList>
    </citation>
    <scope>NUCLEOTIDE SEQUENCE [LARGE SCALE GENOMIC DNA]</scope>
    <source>
        <strain evidence="6 7">IT104</strain>
    </source>
</reference>
<evidence type="ECO:0000259" key="5">
    <source>
        <dbReference type="PROSITE" id="PS50011"/>
    </source>
</evidence>
<sequence>MYTKEDLIKMFGTWSSGNVNIDKIIQESQINNPTSNLRWIPYDNFHDTEHIADNIYYTLYSARLRNYMMDEQDCEYYGVVTLKELKDYRIDVLKFIKAIKDITIDWFNSSCFTRFFGISKNPSTQNYIIVMESHDDNIHSFLAGIFLKIGWEPKTELLYQIIESLNILHENNLIHCDLHSRNISMKNFELDSLSLIIDPGLCKLSNDLTLNSDNKNNNVYGSIPYIPPEVLRGNEFTKEGDIYSFGGIMYEMATGNQPFSDQAHDTYLMIDICNGVRPKVPDMMLNLIPKCYLDLMYRCWHDDPSKRPTAQEISDIIYLRYSYNIEEEFLDGDLNRERMYKSHEQKLLRSLYNFHPQSCYISREICTLYKLQDSLEDIKSGKCADPNLYTYYIDSEESSKCIDLKT</sequence>
<dbReference type="Pfam" id="PF00069">
    <property type="entry name" value="Pkinase"/>
    <property type="match status" value="1"/>
</dbReference>
<gene>
    <name evidence="6" type="ORF">Glove_109g228</name>
</gene>
<dbReference type="EMBL" id="PQFF01000102">
    <property type="protein sequence ID" value="RHZ82537.1"/>
    <property type="molecule type" value="Genomic_DNA"/>
</dbReference>
<organism evidence="6 7">
    <name type="scientific">Diversispora epigaea</name>
    <dbReference type="NCBI Taxonomy" id="1348612"/>
    <lineage>
        <taxon>Eukaryota</taxon>
        <taxon>Fungi</taxon>
        <taxon>Fungi incertae sedis</taxon>
        <taxon>Mucoromycota</taxon>
        <taxon>Glomeromycotina</taxon>
        <taxon>Glomeromycetes</taxon>
        <taxon>Diversisporales</taxon>
        <taxon>Diversisporaceae</taxon>
        <taxon>Diversispora</taxon>
    </lineage>
</organism>
<dbReference type="STRING" id="1348612.A0A397J553"/>
<dbReference type="SUPFAM" id="SSF56112">
    <property type="entry name" value="Protein kinase-like (PK-like)"/>
    <property type="match status" value="1"/>
</dbReference>
<evidence type="ECO:0000313" key="6">
    <source>
        <dbReference type="EMBL" id="RHZ82537.1"/>
    </source>
</evidence>
<evidence type="ECO:0000256" key="3">
    <source>
        <dbReference type="ARBA" id="ARBA00022777"/>
    </source>
</evidence>
<protein>
    <recommendedName>
        <fullName evidence="5">Protein kinase domain-containing protein</fullName>
    </recommendedName>
</protein>
<dbReference type="Gene3D" id="1.10.510.10">
    <property type="entry name" value="Transferase(Phosphotransferase) domain 1"/>
    <property type="match status" value="1"/>
</dbReference>
<feature type="domain" description="Protein kinase" evidence="5">
    <location>
        <begin position="45"/>
        <end position="319"/>
    </location>
</feature>
<evidence type="ECO:0000256" key="1">
    <source>
        <dbReference type="ARBA" id="ARBA00022679"/>
    </source>
</evidence>
<name>A0A397J553_9GLOM</name>
<dbReference type="InterPro" id="IPR011009">
    <property type="entry name" value="Kinase-like_dom_sf"/>
</dbReference>
<keyword evidence="7" id="KW-1185">Reference proteome</keyword>
<keyword evidence="1" id="KW-0808">Transferase</keyword>
<dbReference type="PANTHER" id="PTHR44329">
    <property type="entry name" value="SERINE/THREONINE-PROTEIN KINASE TNNI3K-RELATED"/>
    <property type="match status" value="1"/>
</dbReference>
<dbReference type="OrthoDB" id="4062651at2759"/>
<dbReference type="Proteomes" id="UP000266861">
    <property type="component" value="Unassembled WGS sequence"/>
</dbReference>
<dbReference type="InterPro" id="IPR051681">
    <property type="entry name" value="Ser/Thr_Kinases-Pseudokinases"/>
</dbReference>
<comment type="caution">
    <text evidence="6">The sequence shown here is derived from an EMBL/GenBank/DDBJ whole genome shotgun (WGS) entry which is preliminary data.</text>
</comment>